<reference evidence="1" key="1">
    <citation type="journal article" date="2014" name="Int. J. Syst. Evol. Microbiol.">
        <title>Complete genome sequence of Corynebacterium casei LMG S-19264T (=DSM 44701T), isolated from a smear-ripened cheese.</title>
        <authorList>
            <consortium name="US DOE Joint Genome Institute (JGI-PGF)"/>
            <person name="Walter F."/>
            <person name="Albersmeier A."/>
            <person name="Kalinowski J."/>
            <person name="Ruckert C."/>
        </authorList>
    </citation>
    <scope>NUCLEOTIDE SEQUENCE</scope>
    <source>
        <strain evidence="1">JCM 19831</strain>
    </source>
</reference>
<accession>A0A917X7L0</accession>
<evidence type="ECO:0000313" key="1">
    <source>
        <dbReference type="EMBL" id="GGM86436.1"/>
    </source>
</evidence>
<dbReference type="Gene3D" id="1.25.40.10">
    <property type="entry name" value="Tetratricopeptide repeat domain"/>
    <property type="match status" value="2"/>
</dbReference>
<name>A0A917X7L0_9ACTN</name>
<keyword evidence="2" id="KW-1185">Reference proteome</keyword>
<evidence type="ECO:0008006" key="3">
    <source>
        <dbReference type="Google" id="ProtNLM"/>
    </source>
</evidence>
<dbReference type="SUPFAM" id="SSF48452">
    <property type="entry name" value="TPR-like"/>
    <property type="match status" value="1"/>
</dbReference>
<dbReference type="RefSeq" id="WP_190257679.1">
    <property type="nucleotide sequence ID" value="NZ_BMPI01000106.1"/>
</dbReference>
<protein>
    <recommendedName>
        <fullName evidence="3">Tetratricopeptide repeat protein</fullName>
    </recommendedName>
</protein>
<dbReference type="EMBL" id="BMPI01000106">
    <property type="protein sequence ID" value="GGM86436.1"/>
    <property type="molecule type" value="Genomic_DNA"/>
</dbReference>
<proteinExistence type="predicted"/>
<sequence length="475" mass="51111">MSDSSPDIAAQIDERIRRYLDRNDQAAILDAESLALASQALGHAGRVGMSTTASCDLVRAVAWLRWFRYEELHQRSPDAGTEHEIAVRLFTLLLAVAPEMVPDGQRSVARSLLEAGVARTAASRDVEFGELLLRATGEAGDPAALDVSIVCYQRGLQAADGTVDALSGWYNLSLALSRRHELAGEPGDLDAAISAVRHALAAALPRKAEEGYVWQNLGVLLQRRFDLSGDKADLDEAIEAMTAAVRCDPTQAAPLVNLGAGYRTRYEHHSDPADLDRAVTFGQAAVDALRPDSPDRAAAWSMLGLALTARHACTHDDRDATAAITAGANAVRGCGDSDPDRVMYLSNYSLALHGCYRRTRDVDVLLQAIGACRQAITHSTGGDSKLAACLANLALYLTDQHRAGHVDRGGSSPGNGLHEAISLYRRALDLTPRNGPDRDRYRSNLADALRTRYELLGDEADLDAAIDLGEQDVET</sequence>
<comment type="caution">
    <text evidence="1">The sequence shown here is derived from an EMBL/GenBank/DDBJ whole genome shotgun (WGS) entry which is preliminary data.</text>
</comment>
<dbReference type="InterPro" id="IPR011990">
    <property type="entry name" value="TPR-like_helical_dom_sf"/>
</dbReference>
<gene>
    <name evidence="1" type="ORF">GCM10007977_105400</name>
</gene>
<dbReference type="Proteomes" id="UP000642070">
    <property type="component" value="Unassembled WGS sequence"/>
</dbReference>
<evidence type="ECO:0000313" key="2">
    <source>
        <dbReference type="Proteomes" id="UP000642070"/>
    </source>
</evidence>
<organism evidence="1 2">
    <name type="scientific">Dactylosporangium sucinum</name>
    <dbReference type="NCBI Taxonomy" id="1424081"/>
    <lineage>
        <taxon>Bacteria</taxon>
        <taxon>Bacillati</taxon>
        <taxon>Actinomycetota</taxon>
        <taxon>Actinomycetes</taxon>
        <taxon>Micromonosporales</taxon>
        <taxon>Micromonosporaceae</taxon>
        <taxon>Dactylosporangium</taxon>
    </lineage>
</organism>
<reference evidence="1" key="2">
    <citation type="submission" date="2020-09" db="EMBL/GenBank/DDBJ databases">
        <authorList>
            <person name="Sun Q."/>
            <person name="Ohkuma M."/>
        </authorList>
    </citation>
    <scope>NUCLEOTIDE SEQUENCE</scope>
    <source>
        <strain evidence="1">JCM 19831</strain>
    </source>
</reference>
<dbReference type="AlphaFoldDB" id="A0A917X7L0"/>